<dbReference type="AlphaFoldDB" id="A0AAU9CSL9"/>
<dbReference type="Proteomes" id="UP001348817">
    <property type="component" value="Chromosome"/>
</dbReference>
<feature type="chain" id="PRO_5043560716" evidence="1">
    <location>
        <begin position="21"/>
        <end position="133"/>
    </location>
</feature>
<name>A0AAU9CSL9_9BACT</name>
<proteinExistence type="predicted"/>
<sequence>MKRLAFVLLLSLVTFSASFAGNSKRNESAVTTKTELFSKNDFMNKRVGVSISKEDKTMTVEVLPDSISEAGHTVIDLSRMDELGYKTRVMRYFGGMLKEDVYGISKLVVKAHGRQLNSSFNRANVSAMVKLFY</sequence>
<gene>
    <name evidence="2" type="ORF">FUAX_08090</name>
</gene>
<keyword evidence="3" id="KW-1185">Reference proteome</keyword>
<dbReference type="EMBL" id="AP025314">
    <property type="protein sequence ID" value="BDD08377.1"/>
    <property type="molecule type" value="Genomic_DNA"/>
</dbReference>
<evidence type="ECO:0000313" key="3">
    <source>
        <dbReference type="Proteomes" id="UP001348817"/>
    </source>
</evidence>
<organism evidence="2 3">
    <name type="scientific">Fulvitalea axinellae</name>
    <dbReference type="NCBI Taxonomy" id="1182444"/>
    <lineage>
        <taxon>Bacteria</taxon>
        <taxon>Pseudomonadati</taxon>
        <taxon>Bacteroidota</taxon>
        <taxon>Cytophagia</taxon>
        <taxon>Cytophagales</taxon>
        <taxon>Persicobacteraceae</taxon>
        <taxon>Fulvitalea</taxon>
    </lineage>
</organism>
<dbReference type="KEGG" id="fax:FUAX_08090"/>
<evidence type="ECO:0000313" key="2">
    <source>
        <dbReference type="EMBL" id="BDD08377.1"/>
    </source>
</evidence>
<protein>
    <submittedName>
        <fullName evidence="2">Uncharacterized protein</fullName>
    </submittedName>
</protein>
<feature type="signal peptide" evidence="1">
    <location>
        <begin position="1"/>
        <end position="20"/>
    </location>
</feature>
<keyword evidence="1" id="KW-0732">Signal</keyword>
<evidence type="ECO:0000256" key="1">
    <source>
        <dbReference type="SAM" id="SignalP"/>
    </source>
</evidence>
<accession>A0AAU9CSL9</accession>
<dbReference type="RefSeq" id="WP_338393641.1">
    <property type="nucleotide sequence ID" value="NZ_AP025314.1"/>
</dbReference>
<reference evidence="2 3" key="1">
    <citation type="submission" date="2021-12" db="EMBL/GenBank/DDBJ databases">
        <title>Genome sequencing of bacteria with rrn-lacking chromosome and rrn-plasmid.</title>
        <authorList>
            <person name="Anda M."/>
            <person name="Iwasaki W."/>
        </authorList>
    </citation>
    <scope>NUCLEOTIDE SEQUENCE [LARGE SCALE GENOMIC DNA]</scope>
    <source>
        <strain evidence="2 3">DSM 100852</strain>
    </source>
</reference>